<dbReference type="PANTHER" id="PTHR11999">
    <property type="entry name" value="GROUP II PYRIDOXAL-5-PHOSPHATE DECARBOXYLASE"/>
    <property type="match status" value="1"/>
</dbReference>
<evidence type="ECO:0000313" key="9">
    <source>
        <dbReference type="Proteomes" id="UP000247702"/>
    </source>
</evidence>
<name>A0A2Z6QNS4_9GLOM</name>
<gene>
    <name evidence="8" type="ORF">RclHR1_12820002</name>
</gene>
<evidence type="ECO:0000256" key="5">
    <source>
        <dbReference type="ARBA" id="ARBA00023239"/>
    </source>
</evidence>
<comment type="caution">
    <text evidence="8">The sequence shown here is derived from an EMBL/GenBank/DDBJ whole genome shotgun (WGS) entry which is preliminary data.</text>
</comment>
<dbReference type="InterPro" id="IPR002129">
    <property type="entry name" value="PyrdxlP-dep_de-COase"/>
</dbReference>
<dbReference type="STRING" id="94130.A0A2Z6QNS4"/>
<keyword evidence="5 7" id="KW-0456">Lyase</keyword>
<dbReference type="Gene3D" id="3.40.640.10">
    <property type="entry name" value="Type I PLP-dependent aspartate aminotransferase-like (Major domain)"/>
    <property type="match status" value="1"/>
</dbReference>
<dbReference type="PANTHER" id="PTHR11999:SF70">
    <property type="entry name" value="MIP05841P"/>
    <property type="match status" value="1"/>
</dbReference>
<protein>
    <recommendedName>
        <fullName evidence="10">Aromatic-L-amino-acid decarboxylase</fullName>
    </recommendedName>
</protein>
<evidence type="ECO:0000256" key="3">
    <source>
        <dbReference type="ARBA" id="ARBA00022793"/>
    </source>
</evidence>
<dbReference type="GO" id="GO:0016831">
    <property type="term" value="F:carboxy-lyase activity"/>
    <property type="evidence" value="ECO:0007669"/>
    <property type="project" value="UniProtKB-KW"/>
</dbReference>
<dbReference type="InterPro" id="IPR021115">
    <property type="entry name" value="Pyridoxal-P_BS"/>
</dbReference>
<dbReference type="PROSITE" id="PS00392">
    <property type="entry name" value="DDC_GAD_HDC_YDC"/>
    <property type="match status" value="1"/>
</dbReference>
<dbReference type="InterPro" id="IPR010977">
    <property type="entry name" value="Aromatic_deC"/>
</dbReference>
<dbReference type="GO" id="GO:0006520">
    <property type="term" value="P:amino acid metabolic process"/>
    <property type="evidence" value="ECO:0007669"/>
    <property type="project" value="InterPro"/>
</dbReference>
<dbReference type="AlphaFoldDB" id="A0A2Z6QNS4"/>
<keyword evidence="3" id="KW-0210">Decarboxylase</keyword>
<dbReference type="InterPro" id="IPR015421">
    <property type="entry name" value="PyrdxlP-dep_Trfase_major"/>
</dbReference>
<dbReference type="GO" id="GO:0030170">
    <property type="term" value="F:pyridoxal phosphate binding"/>
    <property type="evidence" value="ECO:0007669"/>
    <property type="project" value="InterPro"/>
</dbReference>
<dbReference type="GO" id="GO:0019752">
    <property type="term" value="P:carboxylic acid metabolic process"/>
    <property type="evidence" value="ECO:0007669"/>
    <property type="project" value="InterPro"/>
</dbReference>
<dbReference type="InterPro" id="IPR015422">
    <property type="entry name" value="PyrdxlP-dep_Trfase_small"/>
</dbReference>
<sequence>MDIEEFRKRGYETIDRICKYYQDLEKYDVLSKVKPGYLKEVLPKEAPEEPEPWENIQSDIETKIIPGITHWQSPNFFAYFPANSSFPSILGDMYSDMFNVIGFNWLSSPACTELESIVLDWMGKLVGLDQKFSSDGKGGGVIQGTASEATLVTLLAARYRVLEEYKAKGADEEKLRTISTRLIAYGSDQTHISFKKATMITYTRFRALSTDNNFSLCGETVKQEIEKDIANGLIPFYIVGTIGTTNSAAIDKITDIVDAIKGTNIWLHIDAAYAGSALICPEYKYLLEGINQADSFNFNMHKGLLTNFDCSCLWIKEREYLIGALSTNPDYLKNSASESGMVLDFRDWQIPLGRRFRALKIWFVLRTYGAKGLREHVMKGHKLADRFKNEIQQHPDLFVIPIIPNFGLVNFYVKSNNSSKNSNELTEMVYNRLNESGKVFLTQTEMRGQNIIRFAPGSPLTTERHIDQACELLLKITQEVLCDINLNNVENF</sequence>
<dbReference type="Proteomes" id="UP000247702">
    <property type="component" value="Unassembled WGS sequence"/>
</dbReference>
<evidence type="ECO:0000313" key="8">
    <source>
        <dbReference type="EMBL" id="GBB86391.1"/>
    </source>
</evidence>
<feature type="modified residue" description="N6-(pyridoxal phosphate)lysine" evidence="6">
    <location>
        <position position="302"/>
    </location>
</feature>
<dbReference type="Gene3D" id="1.20.1340.10">
    <property type="entry name" value="dopa decarboxylase, N-terminal domain"/>
    <property type="match status" value="1"/>
</dbReference>
<reference evidence="8 9" key="1">
    <citation type="submission" date="2017-11" db="EMBL/GenBank/DDBJ databases">
        <title>The genome of Rhizophagus clarus HR1 reveals common genetic basis of auxotrophy among arbuscular mycorrhizal fungi.</title>
        <authorList>
            <person name="Kobayashi Y."/>
        </authorList>
    </citation>
    <scope>NUCLEOTIDE SEQUENCE [LARGE SCALE GENOMIC DNA]</scope>
    <source>
        <strain evidence="8 9">HR1</strain>
    </source>
</reference>
<evidence type="ECO:0000256" key="1">
    <source>
        <dbReference type="ARBA" id="ARBA00001933"/>
    </source>
</evidence>
<dbReference type="EMBL" id="BEXD01000316">
    <property type="protein sequence ID" value="GBB86391.1"/>
    <property type="molecule type" value="Genomic_DNA"/>
</dbReference>
<dbReference type="FunFam" id="1.20.1340.10:FF:000001">
    <property type="entry name" value="Histidine decarboxylase"/>
    <property type="match status" value="1"/>
</dbReference>
<evidence type="ECO:0000256" key="6">
    <source>
        <dbReference type="PIRSR" id="PIRSR602129-50"/>
    </source>
</evidence>
<dbReference type="Pfam" id="PF00282">
    <property type="entry name" value="Pyridoxal_deC"/>
    <property type="match status" value="1"/>
</dbReference>
<dbReference type="Gene3D" id="3.90.1150.10">
    <property type="entry name" value="Aspartate Aminotransferase, domain 1"/>
    <property type="match status" value="1"/>
</dbReference>
<dbReference type="PRINTS" id="PR00800">
    <property type="entry name" value="YHDCRBOXLASE"/>
</dbReference>
<comment type="cofactor">
    <cofactor evidence="1 6 7">
        <name>pyridoxal 5'-phosphate</name>
        <dbReference type="ChEBI" id="CHEBI:597326"/>
    </cofactor>
</comment>
<dbReference type="GO" id="GO:0005737">
    <property type="term" value="C:cytoplasm"/>
    <property type="evidence" value="ECO:0007669"/>
    <property type="project" value="TreeGrafter"/>
</dbReference>
<organism evidence="8 9">
    <name type="scientific">Rhizophagus clarus</name>
    <dbReference type="NCBI Taxonomy" id="94130"/>
    <lineage>
        <taxon>Eukaryota</taxon>
        <taxon>Fungi</taxon>
        <taxon>Fungi incertae sedis</taxon>
        <taxon>Mucoromycota</taxon>
        <taxon>Glomeromycotina</taxon>
        <taxon>Glomeromycetes</taxon>
        <taxon>Glomerales</taxon>
        <taxon>Glomeraceae</taxon>
        <taxon>Rhizophagus</taxon>
    </lineage>
</organism>
<proteinExistence type="inferred from homology"/>
<keyword evidence="4 6" id="KW-0663">Pyridoxal phosphate</keyword>
<dbReference type="InterPro" id="IPR015424">
    <property type="entry name" value="PyrdxlP-dep_Trfase"/>
</dbReference>
<keyword evidence="9" id="KW-1185">Reference proteome</keyword>
<evidence type="ECO:0008006" key="10">
    <source>
        <dbReference type="Google" id="ProtNLM"/>
    </source>
</evidence>
<dbReference type="FunFam" id="3.40.640.10:FF:000025">
    <property type="entry name" value="Histidine decarboxylase"/>
    <property type="match status" value="1"/>
</dbReference>
<evidence type="ECO:0000256" key="7">
    <source>
        <dbReference type="RuleBase" id="RU000382"/>
    </source>
</evidence>
<evidence type="ECO:0000256" key="2">
    <source>
        <dbReference type="ARBA" id="ARBA00009533"/>
    </source>
</evidence>
<comment type="similarity">
    <text evidence="2 7">Belongs to the group II decarboxylase family.</text>
</comment>
<dbReference type="SUPFAM" id="SSF53383">
    <property type="entry name" value="PLP-dependent transferases"/>
    <property type="match status" value="1"/>
</dbReference>
<accession>A0A2Z6QNS4</accession>
<evidence type="ECO:0000256" key="4">
    <source>
        <dbReference type="ARBA" id="ARBA00022898"/>
    </source>
</evidence>